<feature type="region of interest" description="Disordered" evidence="8">
    <location>
        <begin position="637"/>
        <end position="762"/>
    </location>
</feature>
<dbReference type="InterPro" id="IPR027417">
    <property type="entry name" value="P-loop_NTPase"/>
</dbReference>
<keyword evidence="1 6" id="KW-0547">Nucleotide-binding</keyword>
<feature type="region of interest" description="Disordered" evidence="8">
    <location>
        <begin position="780"/>
        <end position="806"/>
    </location>
</feature>
<evidence type="ECO:0000259" key="9">
    <source>
        <dbReference type="PROSITE" id="PS51192"/>
    </source>
</evidence>
<keyword evidence="5 6" id="KW-0694">RNA-binding</keyword>
<dbReference type="SMART" id="SM00487">
    <property type="entry name" value="DEXDc"/>
    <property type="match status" value="1"/>
</dbReference>
<accession>A0ABQ8UEX4</accession>
<dbReference type="SUPFAM" id="SSF52540">
    <property type="entry name" value="P-loop containing nucleoside triphosphate hydrolases"/>
    <property type="match status" value="1"/>
</dbReference>
<sequence length="845" mass="92990">MSKPSRIPDPWSFGGQVVHLRYPKGFFRAATPVQARVIPLFLSNKDVNVEACTGSGKTLSYVIPAVEILLKQPEPLKPGQIGVVVIVPTRELAGQVASIFQQFTSIAPRPLGVLTLVGGTSHKPHIVSFSLLSPSVPLAPDQRTDIVVASPGRLEQHLSKGELDARTLEVLILDEADRLLDIGFSATLNTILGRLPKQRRTGIFSATQTTQVADLARAGLRNGVIIRIPRQQALAGSKHTIPETEGPNKKPHMDQESELPVSEAPGEDQPASVIPEGLCNYYLCCEAAQKPAVLLEFLDAHPQSKVIIYVLTCHMVEYFAKVLPSIRPALQPRLVALHGRMSQNKRSATLDHFLRASDRSPLVLITTDVAARGLDFPDVDWILQYDPPQDPNVFVHRIGRTARMGKQGAACVFLLPQETLYVEFLGVRHVPLQPLPQEVLPPSARPTVDASPRDAPPSDSPTLLTPAPAPATDIGQSLRRLALEDRAIMEKAQQAFVSFVRAYGEHHCSYVFQMKRLPWVSLFDAFGLLKVPSMPELRRLHFPQWAPLPRGFDLDQVAYRDKGREEARQEALKNGVFKARADAKKAELLQKRKEARQKAKSLHSKRFVFDLEEEAEISNEARLLRKLRKGKITEEEFAQAVGEEAPMPTNPKKSGQEVDKKSDQTETETEASGDDEDEEKRRKEVAEDEEDEDSSSLDDDDEAVTEARSTQPDSGQAEPSDVCSGTDPSDESDGSYQSGSESSSEDEEARKRAYAQTTTIIPPALAKIVAERKAREAACSPVATATSPTQELTQAKSASPRPWPWQRTCEREGKATGRCHGAPVSGLKEMQAALLAELARRKSQV</sequence>
<keyword evidence="7" id="KW-0175">Coiled coil</keyword>
<dbReference type="InterPro" id="IPR000629">
    <property type="entry name" value="RNA-helicase_DEAD-box_CS"/>
</dbReference>
<feature type="coiled-coil region" evidence="7">
    <location>
        <begin position="578"/>
        <end position="605"/>
    </location>
</feature>
<organism evidence="11 12">
    <name type="scientific">Paratrimastix pyriformis</name>
    <dbReference type="NCBI Taxonomy" id="342808"/>
    <lineage>
        <taxon>Eukaryota</taxon>
        <taxon>Metamonada</taxon>
        <taxon>Preaxostyla</taxon>
        <taxon>Paratrimastigidae</taxon>
        <taxon>Paratrimastix</taxon>
    </lineage>
</organism>
<dbReference type="SMART" id="SM01178">
    <property type="entry name" value="DUF4217"/>
    <property type="match status" value="1"/>
</dbReference>
<dbReference type="PROSITE" id="PS00039">
    <property type="entry name" value="DEAD_ATP_HELICASE"/>
    <property type="match status" value="1"/>
</dbReference>
<dbReference type="PROSITE" id="PS51194">
    <property type="entry name" value="HELICASE_CTER"/>
    <property type="match status" value="1"/>
</dbReference>
<feature type="compositionally biased region" description="Low complexity" evidence="8">
    <location>
        <begin position="460"/>
        <end position="469"/>
    </location>
</feature>
<keyword evidence="12" id="KW-1185">Reference proteome</keyword>
<dbReference type="Pfam" id="PF00270">
    <property type="entry name" value="DEAD"/>
    <property type="match status" value="1"/>
</dbReference>
<dbReference type="Pfam" id="PF00271">
    <property type="entry name" value="Helicase_C"/>
    <property type="match status" value="1"/>
</dbReference>
<gene>
    <name evidence="11" type="ORF">PAPYR_9667</name>
</gene>
<feature type="domain" description="Helicase C-terminal" evidence="10">
    <location>
        <begin position="293"/>
        <end position="443"/>
    </location>
</feature>
<evidence type="ECO:0000313" key="11">
    <source>
        <dbReference type="EMBL" id="KAJ4455385.1"/>
    </source>
</evidence>
<comment type="catalytic activity">
    <reaction evidence="6">
        <text>ATP + H2O = ADP + phosphate + H(+)</text>
        <dbReference type="Rhea" id="RHEA:13065"/>
        <dbReference type="ChEBI" id="CHEBI:15377"/>
        <dbReference type="ChEBI" id="CHEBI:15378"/>
        <dbReference type="ChEBI" id="CHEBI:30616"/>
        <dbReference type="ChEBI" id="CHEBI:43474"/>
        <dbReference type="ChEBI" id="CHEBI:456216"/>
        <dbReference type="EC" id="3.6.4.13"/>
    </reaction>
</comment>
<comment type="similarity">
    <text evidence="6">Belongs to the DEAD box helicase family.</text>
</comment>
<evidence type="ECO:0000259" key="10">
    <source>
        <dbReference type="PROSITE" id="PS51194"/>
    </source>
</evidence>
<feature type="compositionally biased region" description="Basic and acidic residues" evidence="8">
    <location>
        <begin position="240"/>
        <end position="255"/>
    </location>
</feature>
<dbReference type="InterPro" id="IPR014001">
    <property type="entry name" value="Helicase_ATP-bd"/>
</dbReference>
<feature type="compositionally biased region" description="Basic and acidic residues" evidence="8">
    <location>
        <begin position="654"/>
        <end position="664"/>
    </location>
</feature>
<feature type="compositionally biased region" description="Acidic residues" evidence="8">
    <location>
        <begin position="686"/>
        <end position="704"/>
    </location>
</feature>
<evidence type="ECO:0000256" key="7">
    <source>
        <dbReference type="SAM" id="Coils"/>
    </source>
</evidence>
<evidence type="ECO:0000256" key="2">
    <source>
        <dbReference type="ARBA" id="ARBA00022801"/>
    </source>
</evidence>
<dbReference type="CDD" id="cd17960">
    <property type="entry name" value="DEADc_DDX55"/>
    <property type="match status" value="1"/>
</dbReference>
<evidence type="ECO:0000256" key="6">
    <source>
        <dbReference type="RuleBase" id="RU365068"/>
    </source>
</evidence>
<dbReference type="InterPro" id="IPR011545">
    <property type="entry name" value="DEAD/DEAH_box_helicase_dom"/>
</dbReference>
<dbReference type="EMBL" id="JAPMOS010000109">
    <property type="protein sequence ID" value="KAJ4455385.1"/>
    <property type="molecule type" value="Genomic_DNA"/>
</dbReference>
<dbReference type="EC" id="3.6.4.13" evidence="6"/>
<dbReference type="SMART" id="SM00490">
    <property type="entry name" value="HELICc"/>
    <property type="match status" value="1"/>
</dbReference>
<comment type="caution">
    <text evidence="11">The sequence shown here is derived from an EMBL/GenBank/DDBJ whole genome shotgun (WGS) entry which is preliminary data.</text>
</comment>
<evidence type="ECO:0000256" key="5">
    <source>
        <dbReference type="ARBA" id="ARBA00022884"/>
    </source>
</evidence>
<name>A0ABQ8UEX4_9EUKA</name>
<reference evidence="11" key="1">
    <citation type="journal article" date="2022" name="bioRxiv">
        <title>Genomics of Preaxostyla Flagellates Illuminates Evolutionary Transitions and the Path Towards Mitochondrial Loss.</title>
        <authorList>
            <person name="Novak L.V.F."/>
            <person name="Treitli S.C."/>
            <person name="Pyrih J."/>
            <person name="Halakuc P."/>
            <person name="Pipaliya S.V."/>
            <person name="Vacek V."/>
            <person name="Brzon O."/>
            <person name="Soukal P."/>
            <person name="Eme L."/>
            <person name="Dacks J.B."/>
            <person name="Karnkowska A."/>
            <person name="Elias M."/>
            <person name="Hampl V."/>
        </authorList>
    </citation>
    <scope>NUCLEOTIDE SEQUENCE</scope>
    <source>
        <strain evidence="11">RCP-MX</strain>
    </source>
</reference>
<evidence type="ECO:0000256" key="3">
    <source>
        <dbReference type="ARBA" id="ARBA00022806"/>
    </source>
</evidence>
<feature type="compositionally biased region" description="Polar residues" evidence="8">
    <location>
        <begin position="783"/>
        <end position="797"/>
    </location>
</feature>
<evidence type="ECO:0000256" key="8">
    <source>
        <dbReference type="SAM" id="MobiDB-lite"/>
    </source>
</evidence>
<feature type="region of interest" description="Disordered" evidence="8">
    <location>
        <begin position="235"/>
        <end position="269"/>
    </location>
</feature>
<dbReference type="InterPro" id="IPR025313">
    <property type="entry name" value="SPB4-like_CTE"/>
</dbReference>
<dbReference type="Pfam" id="PF13959">
    <property type="entry name" value="CTE_SPB4"/>
    <property type="match status" value="1"/>
</dbReference>
<dbReference type="Proteomes" id="UP001141327">
    <property type="component" value="Unassembled WGS sequence"/>
</dbReference>
<dbReference type="Gene3D" id="3.40.50.300">
    <property type="entry name" value="P-loop containing nucleotide triphosphate hydrolases"/>
    <property type="match status" value="2"/>
</dbReference>
<protein>
    <recommendedName>
        <fullName evidence="6">ATP-dependent RNA helicase</fullName>
        <ecNumber evidence="6">3.6.4.13</ecNumber>
    </recommendedName>
</protein>
<comment type="function">
    <text evidence="6">RNA helicase.</text>
</comment>
<dbReference type="PANTHER" id="PTHR24031">
    <property type="entry name" value="RNA HELICASE"/>
    <property type="match status" value="1"/>
</dbReference>
<dbReference type="GO" id="GO:0004386">
    <property type="term" value="F:helicase activity"/>
    <property type="evidence" value="ECO:0007669"/>
    <property type="project" value="UniProtKB-KW"/>
</dbReference>
<keyword evidence="4 6" id="KW-0067">ATP-binding</keyword>
<evidence type="ECO:0000256" key="4">
    <source>
        <dbReference type="ARBA" id="ARBA00022840"/>
    </source>
</evidence>
<dbReference type="InterPro" id="IPR001650">
    <property type="entry name" value="Helicase_C-like"/>
</dbReference>
<feature type="compositionally biased region" description="Acidic residues" evidence="8">
    <location>
        <begin position="665"/>
        <end position="678"/>
    </location>
</feature>
<evidence type="ECO:0000256" key="1">
    <source>
        <dbReference type="ARBA" id="ARBA00022741"/>
    </source>
</evidence>
<dbReference type="CDD" id="cd18787">
    <property type="entry name" value="SF2_C_DEAD"/>
    <property type="match status" value="1"/>
</dbReference>
<evidence type="ECO:0000313" key="12">
    <source>
        <dbReference type="Proteomes" id="UP001141327"/>
    </source>
</evidence>
<comment type="domain">
    <text evidence="6">The Q motif is unique to and characteristic of the DEAD box family of RNA helicases and controls ATP binding and hydrolysis.</text>
</comment>
<proteinExistence type="inferred from homology"/>
<keyword evidence="2 6" id="KW-0378">Hydrolase</keyword>
<feature type="region of interest" description="Disordered" evidence="8">
    <location>
        <begin position="436"/>
        <end position="469"/>
    </location>
</feature>
<feature type="domain" description="Helicase ATP-binding" evidence="9">
    <location>
        <begin position="38"/>
        <end position="226"/>
    </location>
</feature>
<dbReference type="PROSITE" id="PS51192">
    <property type="entry name" value="HELICASE_ATP_BIND_1"/>
    <property type="match status" value="1"/>
</dbReference>
<keyword evidence="3 6" id="KW-0347">Helicase</keyword>